<gene>
    <name evidence="6" type="primary">nadK</name>
    <name evidence="7" type="ORF">QO016_000768</name>
</gene>
<keyword evidence="6" id="KW-0067">ATP-binding</keyword>
<comment type="catalytic activity">
    <reaction evidence="5 6">
        <text>NAD(+) + ATP = ADP + NADP(+) + H(+)</text>
        <dbReference type="Rhea" id="RHEA:18629"/>
        <dbReference type="ChEBI" id="CHEBI:15378"/>
        <dbReference type="ChEBI" id="CHEBI:30616"/>
        <dbReference type="ChEBI" id="CHEBI:57540"/>
        <dbReference type="ChEBI" id="CHEBI:58349"/>
        <dbReference type="ChEBI" id="CHEBI:456216"/>
        <dbReference type="EC" id="2.7.1.23"/>
    </reaction>
</comment>
<dbReference type="GO" id="GO:0003951">
    <property type="term" value="F:NAD+ kinase activity"/>
    <property type="evidence" value="ECO:0007669"/>
    <property type="project" value="UniProtKB-EC"/>
</dbReference>
<dbReference type="Proteomes" id="UP001236369">
    <property type="component" value="Unassembled WGS sequence"/>
</dbReference>
<keyword evidence="3 6" id="KW-0521">NADP</keyword>
<dbReference type="InterPro" id="IPR002504">
    <property type="entry name" value="NADK"/>
</dbReference>
<dbReference type="SUPFAM" id="SSF111331">
    <property type="entry name" value="NAD kinase/diacylglycerol kinase-like"/>
    <property type="match status" value="1"/>
</dbReference>
<evidence type="ECO:0000256" key="6">
    <source>
        <dbReference type="HAMAP-Rule" id="MF_00361"/>
    </source>
</evidence>
<dbReference type="PANTHER" id="PTHR20275">
    <property type="entry name" value="NAD KINASE"/>
    <property type="match status" value="1"/>
</dbReference>
<feature type="binding site" evidence="6">
    <location>
        <position position="144"/>
    </location>
    <ligand>
        <name>NAD(+)</name>
        <dbReference type="ChEBI" id="CHEBI:57540"/>
    </ligand>
</feature>
<comment type="caution">
    <text evidence="7">The sequence shown here is derived from an EMBL/GenBank/DDBJ whole genome shotgun (WGS) entry which is preliminary data.</text>
</comment>
<dbReference type="EMBL" id="JAUSVV010000001">
    <property type="protein sequence ID" value="MDQ0441291.1"/>
    <property type="molecule type" value="Genomic_DNA"/>
</dbReference>
<dbReference type="InterPro" id="IPR017437">
    <property type="entry name" value="ATP-NAD_kinase_PpnK-typ_C"/>
</dbReference>
<evidence type="ECO:0000256" key="4">
    <source>
        <dbReference type="ARBA" id="ARBA00023027"/>
    </source>
</evidence>
<feature type="active site" description="Proton acceptor" evidence="6">
    <location>
        <position position="44"/>
    </location>
</feature>
<dbReference type="Gene3D" id="2.60.200.30">
    <property type="entry name" value="Probable inorganic polyphosphate/atp-NAD kinase, domain 2"/>
    <property type="match status" value="1"/>
</dbReference>
<dbReference type="Gene3D" id="3.40.50.10330">
    <property type="entry name" value="Probable inorganic polyphosphate/atp-NAD kinase, domain 1"/>
    <property type="match status" value="1"/>
</dbReference>
<comment type="caution">
    <text evidence="6">Lacks conserved residue(s) required for the propagation of feature annotation.</text>
</comment>
<keyword evidence="8" id="KW-1185">Reference proteome</keyword>
<organism evidence="7 8">
    <name type="scientific">Methylobacterium persicinum</name>
    <dbReference type="NCBI Taxonomy" id="374426"/>
    <lineage>
        <taxon>Bacteria</taxon>
        <taxon>Pseudomonadati</taxon>
        <taxon>Pseudomonadota</taxon>
        <taxon>Alphaproteobacteria</taxon>
        <taxon>Hyphomicrobiales</taxon>
        <taxon>Methylobacteriaceae</taxon>
        <taxon>Methylobacterium</taxon>
    </lineage>
</organism>
<evidence type="ECO:0000256" key="2">
    <source>
        <dbReference type="ARBA" id="ARBA00022777"/>
    </source>
</evidence>
<accession>A0ABU0HG56</accession>
<feature type="binding site" evidence="6">
    <location>
        <begin position="44"/>
        <end position="45"/>
    </location>
    <ligand>
        <name>NAD(+)</name>
        <dbReference type="ChEBI" id="CHEBI:57540"/>
    </ligand>
</feature>
<feature type="binding site" evidence="6">
    <location>
        <begin position="114"/>
        <end position="115"/>
    </location>
    <ligand>
        <name>NAD(+)</name>
        <dbReference type="ChEBI" id="CHEBI:57540"/>
    </ligand>
</feature>
<comment type="similarity">
    <text evidence="6">Belongs to the NAD kinase family.</text>
</comment>
<dbReference type="InterPro" id="IPR017438">
    <property type="entry name" value="ATP-NAD_kinase_N"/>
</dbReference>
<reference evidence="7 8" key="1">
    <citation type="submission" date="2023-07" db="EMBL/GenBank/DDBJ databases">
        <title>Genomic Encyclopedia of Type Strains, Phase IV (KMG-IV): sequencing the most valuable type-strain genomes for metagenomic binning, comparative biology and taxonomic classification.</title>
        <authorList>
            <person name="Goeker M."/>
        </authorList>
    </citation>
    <scope>NUCLEOTIDE SEQUENCE [LARGE SCALE GENOMIC DNA]</scope>
    <source>
        <strain evidence="7 8">DSM 19562</strain>
    </source>
</reference>
<feature type="binding site" evidence="6">
    <location>
        <begin position="155"/>
        <end position="160"/>
    </location>
    <ligand>
        <name>NAD(+)</name>
        <dbReference type="ChEBI" id="CHEBI:57540"/>
    </ligand>
</feature>
<comment type="function">
    <text evidence="6">Involved in the regulation of the intracellular balance of NAD and NADP, and is a key enzyme in the biosynthesis of NADP. Catalyzes specifically the phosphorylation on 2'-hydroxyl of the adenosine moiety of NAD to yield NADP.</text>
</comment>
<dbReference type="Pfam" id="PF01513">
    <property type="entry name" value="NAD_kinase"/>
    <property type="match status" value="1"/>
</dbReference>
<evidence type="ECO:0000313" key="7">
    <source>
        <dbReference type="EMBL" id="MDQ0441291.1"/>
    </source>
</evidence>
<evidence type="ECO:0000313" key="8">
    <source>
        <dbReference type="Proteomes" id="UP001236369"/>
    </source>
</evidence>
<proteinExistence type="inferred from homology"/>
<name>A0ABU0HG56_9HYPH</name>
<keyword evidence="4 6" id="KW-0520">NAD</keyword>
<keyword evidence="1 6" id="KW-0808">Transferase</keyword>
<keyword evidence="6" id="KW-0963">Cytoplasm</keyword>
<keyword evidence="6" id="KW-0547">Nucleotide-binding</keyword>
<dbReference type="PANTHER" id="PTHR20275:SF0">
    <property type="entry name" value="NAD KINASE"/>
    <property type="match status" value="1"/>
</dbReference>
<dbReference type="Pfam" id="PF20143">
    <property type="entry name" value="NAD_kinase_C"/>
    <property type="match status" value="1"/>
</dbReference>
<dbReference type="RefSeq" id="WP_238247415.1">
    <property type="nucleotide sequence ID" value="NZ_BPQX01000010.1"/>
</dbReference>
<dbReference type="NCBIfam" id="NF003406">
    <property type="entry name" value="PRK04761.1"/>
    <property type="match status" value="1"/>
</dbReference>
<evidence type="ECO:0000256" key="5">
    <source>
        <dbReference type="ARBA" id="ARBA00047925"/>
    </source>
</evidence>
<keyword evidence="2 6" id="KW-0418">Kinase</keyword>
<comment type="cofactor">
    <cofactor evidence="6">
        <name>a divalent metal cation</name>
        <dbReference type="ChEBI" id="CHEBI:60240"/>
    </cofactor>
</comment>
<dbReference type="HAMAP" id="MF_00361">
    <property type="entry name" value="NAD_kinase"/>
    <property type="match status" value="1"/>
</dbReference>
<comment type="subcellular location">
    <subcellularLocation>
        <location evidence="6">Cytoplasm</location>
    </subcellularLocation>
</comment>
<evidence type="ECO:0000256" key="1">
    <source>
        <dbReference type="ARBA" id="ARBA00022679"/>
    </source>
</evidence>
<dbReference type="InterPro" id="IPR016064">
    <property type="entry name" value="NAD/diacylglycerol_kinase_sf"/>
</dbReference>
<feature type="binding site" evidence="6">
    <location>
        <position position="152"/>
    </location>
    <ligand>
        <name>NAD(+)</name>
        <dbReference type="ChEBI" id="CHEBI:57540"/>
    </ligand>
</feature>
<dbReference type="EC" id="2.7.1.23" evidence="6"/>
<sequence length="254" mass="28098">MRSKSIAFVASPTRDAREAAATLMRRYDHVSPEEADVVVALGGDGLMLQVLHRFMDAPKPIYGMNRGTVGFLMNEFGEDDLRERLDKAHRSVIHPLLMQATDTEGRAHTARAINEVYLLRQTHQTAKLKISVDGQVRLEQLIADGVLCATAAGSTAYNLSVGGPILPLDAKLLALTPISAFRPRRWRGALLPDYARIHIEVLDAGHRPVAAVADHTEFRRVCTVETSLDRSTNLVLLHDPGHSLDERILREQFG</sequence>
<protein>
    <recommendedName>
        <fullName evidence="6">NAD kinase</fullName>
        <ecNumber evidence="6">2.7.1.23</ecNumber>
    </recommendedName>
    <alternativeName>
        <fullName evidence="6">ATP-dependent NAD kinase</fullName>
    </alternativeName>
</protein>
<evidence type="ECO:0000256" key="3">
    <source>
        <dbReference type="ARBA" id="ARBA00022857"/>
    </source>
</evidence>